<dbReference type="AlphaFoldDB" id="A0A1X7S0J9"/>
<gene>
    <name evidence="2" type="ORF">ZT3D7_G8114</name>
</gene>
<feature type="region of interest" description="Disordered" evidence="1">
    <location>
        <begin position="1"/>
        <end position="28"/>
    </location>
</feature>
<evidence type="ECO:0000313" key="3">
    <source>
        <dbReference type="Proteomes" id="UP000215127"/>
    </source>
</evidence>
<proteinExistence type="predicted"/>
<evidence type="ECO:0000313" key="2">
    <source>
        <dbReference type="EMBL" id="SMQ52961.1"/>
    </source>
</evidence>
<accession>A0A1X7S0J9</accession>
<reference evidence="2 3" key="1">
    <citation type="submission" date="2016-06" db="EMBL/GenBank/DDBJ databases">
        <authorList>
            <person name="Kjaerup R.B."/>
            <person name="Dalgaard T.S."/>
            <person name="Juul-Madsen H.R."/>
        </authorList>
    </citation>
    <scope>NUCLEOTIDE SEQUENCE [LARGE SCALE GENOMIC DNA]</scope>
</reference>
<sequence length="107" mass="12502">MSNFWNTLPGRPTYPPRTQWFDDPREPQNSNFHDELYQRYGARYPRHPEAVFQDNGGWAGTGGAQRYQDWQMQWLDMQGGDNAAGVEPGYGGFVHGDGRNVWWDSWY</sequence>
<keyword evidence="3" id="KW-1185">Reference proteome</keyword>
<dbReference type="EMBL" id="LT853698">
    <property type="protein sequence ID" value="SMQ52961.1"/>
    <property type="molecule type" value="Genomic_DNA"/>
</dbReference>
<name>A0A1X7S0J9_ZYMT9</name>
<organism evidence="2 3">
    <name type="scientific">Zymoseptoria tritici (strain ST99CH_3D7)</name>
    <dbReference type="NCBI Taxonomy" id="1276538"/>
    <lineage>
        <taxon>Eukaryota</taxon>
        <taxon>Fungi</taxon>
        <taxon>Dikarya</taxon>
        <taxon>Ascomycota</taxon>
        <taxon>Pezizomycotina</taxon>
        <taxon>Dothideomycetes</taxon>
        <taxon>Dothideomycetidae</taxon>
        <taxon>Mycosphaerellales</taxon>
        <taxon>Mycosphaerellaceae</taxon>
        <taxon>Zymoseptoria</taxon>
    </lineage>
</organism>
<evidence type="ECO:0000256" key="1">
    <source>
        <dbReference type="SAM" id="MobiDB-lite"/>
    </source>
</evidence>
<dbReference type="Proteomes" id="UP000215127">
    <property type="component" value="Chromosome 7"/>
</dbReference>
<protein>
    <submittedName>
        <fullName evidence="2">Uncharacterized protein</fullName>
    </submittedName>
</protein>